<dbReference type="AlphaFoldDB" id="A0A0D7A9E7"/>
<organism evidence="13 14">
    <name type="scientific">Fistulina hepatica ATCC 64428</name>
    <dbReference type="NCBI Taxonomy" id="1128425"/>
    <lineage>
        <taxon>Eukaryota</taxon>
        <taxon>Fungi</taxon>
        <taxon>Dikarya</taxon>
        <taxon>Basidiomycota</taxon>
        <taxon>Agaricomycotina</taxon>
        <taxon>Agaricomycetes</taxon>
        <taxon>Agaricomycetidae</taxon>
        <taxon>Agaricales</taxon>
        <taxon>Fistulinaceae</taxon>
        <taxon>Fistulina</taxon>
    </lineage>
</organism>
<dbReference type="GO" id="GO:0005634">
    <property type="term" value="C:nucleus"/>
    <property type="evidence" value="ECO:0007669"/>
    <property type="project" value="UniProtKB-SubCell"/>
</dbReference>
<evidence type="ECO:0000256" key="9">
    <source>
        <dbReference type="ARBA" id="ARBA00023315"/>
    </source>
</evidence>
<dbReference type="Gene3D" id="3.40.630.30">
    <property type="match status" value="1"/>
</dbReference>
<dbReference type="InterPro" id="IPR000182">
    <property type="entry name" value="GNAT_dom"/>
</dbReference>
<dbReference type="Pfam" id="PF00583">
    <property type="entry name" value="Acetyltransf_1"/>
    <property type="match status" value="1"/>
</dbReference>
<dbReference type="CDD" id="cd04301">
    <property type="entry name" value="NAT_SF"/>
    <property type="match status" value="1"/>
</dbReference>
<comment type="subcellular location">
    <subcellularLocation>
        <location evidence="2">Cytoplasm</location>
    </subcellularLocation>
    <subcellularLocation>
        <location evidence="1">Nucleus</location>
    </subcellularLocation>
</comment>
<dbReference type="GO" id="GO:0043998">
    <property type="term" value="F:histone H2A acetyltransferase activity"/>
    <property type="evidence" value="ECO:0007669"/>
    <property type="project" value="InterPro"/>
</dbReference>
<dbReference type="PROSITE" id="PS51186">
    <property type="entry name" value="GNAT"/>
    <property type="match status" value="1"/>
</dbReference>
<dbReference type="SUPFAM" id="SSF55729">
    <property type="entry name" value="Acyl-CoA N-acyltransferases (Nat)"/>
    <property type="match status" value="1"/>
</dbReference>
<dbReference type="GO" id="GO:0010485">
    <property type="term" value="F:histone H4 acetyltransferase activity"/>
    <property type="evidence" value="ECO:0007669"/>
    <property type="project" value="InterPro"/>
</dbReference>
<dbReference type="PANTHER" id="PTHR20531:SF1">
    <property type="entry name" value="N-ALPHA-ACETYLTRANSFERASE 40"/>
    <property type="match status" value="1"/>
</dbReference>
<comment type="similarity">
    <text evidence="3">Belongs to the acetyltransferase family. NAA40 subfamily.</text>
</comment>
<evidence type="ECO:0000256" key="7">
    <source>
        <dbReference type="ARBA" id="ARBA00022679"/>
    </source>
</evidence>
<dbReference type="Proteomes" id="UP000054144">
    <property type="component" value="Unassembled WGS sequence"/>
</dbReference>
<evidence type="ECO:0000256" key="3">
    <source>
        <dbReference type="ARBA" id="ARBA00008870"/>
    </source>
</evidence>
<dbReference type="EC" id="2.3.1.257" evidence="4"/>
<comment type="catalytic activity">
    <reaction evidence="11">
        <text>N-terminal L-seryl-[histone H4] + acetyl-CoA = N-terminal N(alpha)-acetyl-L-seryl-[histone H4] + CoA + H(+)</text>
        <dbReference type="Rhea" id="RHEA:50596"/>
        <dbReference type="Rhea" id="RHEA-COMP:12740"/>
        <dbReference type="Rhea" id="RHEA-COMP:12743"/>
        <dbReference type="ChEBI" id="CHEBI:15378"/>
        <dbReference type="ChEBI" id="CHEBI:57287"/>
        <dbReference type="ChEBI" id="CHEBI:57288"/>
        <dbReference type="ChEBI" id="CHEBI:64738"/>
        <dbReference type="ChEBI" id="CHEBI:83690"/>
        <dbReference type="EC" id="2.3.1.257"/>
    </reaction>
</comment>
<keyword evidence="6" id="KW-0963">Cytoplasm</keyword>
<dbReference type="GO" id="GO:0005737">
    <property type="term" value="C:cytoplasm"/>
    <property type="evidence" value="ECO:0007669"/>
    <property type="project" value="UniProtKB-SubCell"/>
</dbReference>
<evidence type="ECO:0000259" key="12">
    <source>
        <dbReference type="PROSITE" id="PS51186"/>
    </source>
</evidence>
<evidence type="ECO:0000313" key="14">
    <source>
        <dbReference type="Proteomes" id="UP000054144"/>
    </source>
</evidence>
<dbReference type="PANTHER" id="PTHR20531">
    <property type="entry name" value="N-ALPHA-ACETYLTRANSFERASE 40"/>
    <property type="match status" value="1"/>
</dbReference>
<proteinExistence type="inferred from homology"/>
<name>A0A0D7A9E7_9AGAR</name>
<dbReference type="InterPro" id="IPR016181">
    <property type="entry name" value="Acyl_CoA_acyltransferase"/>
</dbReference>
<reference evidence="13 14" key="1">
    <citation type="journal article" date="2015" name="Fungal Genet. Biol.">
        <title>Evolution of novel wood decay mechanisms in Agaricales revealed by the genome sequences of Fistulina hepatica and Cylindrobasidium torrendii.</title>
        <authorList>
            <person name="Floudas D."/>
            <person name="Held B.W."/>
            <person name="Riley R."/>
            <person name="Nagy L.G."/>
            <person name="Koehler G."/>
            <person name="Ransdell A.S."/>
            <person name="Younus H."/>
            <person name="Chow J."/>
            <person name="Chiniquy J."/>
            <person name="Lipzen A."/>
            <person name="Tritt A."/>
            <person name="Sun H."/>
            <person name="Haridas S."/>
            <person name="LaButti K."/>
            <person name="Ohm R.A."/>
            <person name="Kues U."/>
            <person name="Blanchette R.A."/>
            <person name="Grigoriev I.V."/>
            <person name="Minto R.E."/>
            <person name="Hibbett D.S."/>
        </authorList>
    </citation>
    <scope>NUCLEOTIDE SEQUENCE [LARGE SCALE GENOMIC DNA]</scope>
    <source>
        <strain evidence="13 14">ATCC 64428</strain>
    </source>
</reference>
<evidence type="ECO:0000256" key="6">
    <source>
        <dbReference type="ARBA" id="ARBA00022490"/>
    </source>
</evidence>
<evidence type="ECO:0000313" key="13">
    <source>
        <dbReference type="EMBL" id="KIY47019.1"/>
    </source>
</evidence>
<dbReference type="OrthoDB" id="424551at2759"/>
<keyword evidence="14" id="KW-1185">Reference proteome</keyword>
<accession>A0A0D7A9E7</accession>
<dbReference type="GO" id="GO:1990189">
    <property type="term" value="F:protein N-terminal-serine acetyltransferase activity"/>
    <property type="evidence" value="ECO:0007669"/>
    <property type="project" value="UniProtKB-EC"/>
</dbReference>
<feature type="domain" description="N-acetyltransferase" evidence="12">
    <location>
        <begin position="18"/>
        <end position="167"/>
    </location>
</feature>
<comment type="catalytic activity">
    <reaction evidence="10">
        <text>N-terminal L-seryl-[histone H2A] + acetyl-CoA = N-terminal N(alpha)-acetyl-L-seryl-[histone H2A] + CoA + H(+)</text>
        <dbReference type="Rhea" id="RHEA:50600"/>
        <dbReference type="Rhea" id="RHEA-COMP:12742"/>
        <dbReference type="Rhea" id="RHEA-COMP:12744"/>
        <dbReference type="ChEBI" id="CHEBI:15378"/>
        <dbReference type="ChEBI" id="CHEBI:57287"/>
        <dbReference type="ChEBI" id="CHEBI:57288"/>
        <dbReference type="ChEBI" id="CHEBI:64738"/>
        <dbReference type="ChEBI" id="CHEBI:83690"/>
        <dbReference type="EC" id="2.3.1.257"/>
    </reaction>
</comment>
<keyword evidence="8" id="KW-0539">Nucleus</keyword>
<evidence type="ECO:0000256" key="5">
    <source>
        <dbReference type="ARBA" id="ARBA00015043"/>
    </source>
</evidence>
<dbReference type="InterPro" id="IPR039949">
    <property type="entry name" value="NAA40"/>
</dbReference>
<keyword evidence="9 13" id="KW-0012">Acyltransferase</keyword>
<evidence type="ECO:0000256" key="4">
    <source>
        <dbReference type="ARBA" id="ARBA00012950"/>
    </source>
</evidence>
<feature type="non-terminal residue" evidence="13">
    <location>
        <position position="1"/>
    </location>
</feature>
<evidence type="ECO:0000256" key="2">
    <source>
        <dbReference type="ARBA" id="ARBA00004496"/>
    </source>
</evidence>
<evidence type="ECO:0000256" key="11">
    <source>
        <dbReference type="ARBA" id="ARBA00049524"/>
    </source>
</evidence>
<evidence type="ECO:0000256" key="8">
    <source>
        <dbReference type="ARBA" id="ARBA00023242"/>
    </source>
</evidence>
<dbReference type="EMBL" id="KN882016">
    <property type="protein sequence ID" value="KIY47019.1"/>
    <property type="molecule type" value="Genomic_DNA"/>
</dbReference>
<keyword evidence="7 13" id="KW-0808">Transferase</keyword>
<protein>
    <recommendedName>
        <fullName evidence="5">N-alpha-acetyltransferase 40</fullName>
        <ecNumber evidence="4">2.3.1.257</ecNumber>
    </recommendedName>
</protein>
<evidence type="ECO:0000256" key="1">
    <source>
        <dbReference type="ARBA" id="ARBA00004123"/>
    </source>
</evidence>
<sequence length="172" mass="20096">RLQYTVALSSELDKSTRRVIWDLTEKNMRTLYVESSWGWKPASKRRELFHKEARFILVRDLEAEDDSSEIIGFLNFRFEMEENRSGLYIYDLQIEKSHQRRGIGAQLITHLLSIGKSWHMEVLMLTVFLRNEEARGFYRACGFEVDESSPNYSGQDDESDWEILSMPCAGSG</sequence>
<gene>
    <name evidence="13" type="ORF">FISHEDRAFT_46052</name>
</gene>
<evidence type="ECO:0000256" key="10">
    <source>
        <dbReference type="ARBA" id="ARBA00047821"/>
    </source>
</evidence>